<gene>
    <name evidence="2" type="ORF">RHGRI_000412</name>
</gene>
<dbReference type="EMBL" id="JACTNZ010000001">
    <property type="protein sequence ID" value="KAG5564203.1"/>
    <property type="molecule type" value="Genomic_DNA"/>
</dbReference>
<protein>
    <submittedName>
        <fullName evidence="2">Uncharacterized protein</fullName>
    </submittedName>
</protein>
<sequence length="79" mass="9588">MRWLLVKRALHYLIKEDRSLRWLLVKHHNVKYGFDFLSEDDGKSEISKFRSNLFDEEDSDKEDDEYDVVQAERKNDPEV</sequence>
<feature type="compositionally biased region" description="Basic and acidic residues" evidence="1">
    <location>
        <begin position="70"/>
        <end position="79"/>
    </location>
</feature>
<organism evidence="2 3">
    <name type="scientific">Rhododendron griersonianum</name>
    <dbReference type="NCBI Taxonomy" id="479676"/>
    <lineage>
        <taxon>Eukaryota</taxon>
        <taxon>Viridiplantae</taxon>
        <taxon>Streptophyta</taxon>
        <taxon>Embryophyta</taxon>
        <taxon>Tracheophyta</taxon>
        <taxon>Spermatophyta</taxon>
        <taxon>Magnoliopsida</taxon>
        <taxon>eudicotyledons</taxon>
        <taxon>Gunneridae</taxon>
        <taxon>Pentapetalae</taxon>
        <taxon>asterids</taxon>
        <taxon>Ericales</taxon>
        <taxon>Ericaceae</taxon>
        <taxon>Ericoideae</taxon>
        <taxon>Rhodoreae</taxon>
        <taxon>Rhododendron</taxon>
    </lineage>
</organism>
<name>A0AAV6LGG9_9ERIC</name>
<proteinExistence type="predicted"/>
<evidence type="ECO:0000313" key="3">
    <source>
        <dbReference type="Proteomes" id="UP000823749"/>
    </source>
</evidence>
<feature type="compositionally biased region" description="Acidic residues" evidence="1">
    <location>
        <begin position="56"/>
        <end position="67"/>
    </location>
</feature>
<dbReference type="AlphaFoldDB" id="A0AAV6LGG9"/>
<comment type="caution">
    <text evidence="2">The sequence shown here is derived from an EMBL/GenBank/DDBJ whole genome shotgun (WGS) entry which is preliminary data.</text>
</comment>
<keyword evidence="3" id="KW-1185">Reference proteome</keyword>
<evidence type="ECO:0000313" key="2">
    <source>
        <dbReference type="EMBL" id="KAG5564203.1"/>
    </source>
</evidence>
<evidence type="ECO:0000256" key="1">
    <source>
        <dbReference type="SAM" id="MobiDB-lite"/>
    </source>
</evidence>
<accession>A0AAV6LGG9</accession>
<feature type="region of interest" description="Disordered" evidence="1">
    <location>
        <begin position="56"/>
        <end position="79"/>
    </location>
</feature>
<dbReference type="Proteomes" id="UP000823749">
    <property type="component" value="Chromosome 1"/>
</dbReference>
<reference evidence="2" key="1">
    <citation type="submission" date="2020-08" db="EMBL/GenBank/DDBJ databases">
        <title>Plant Genome Project.</title>
        <authorList>
            <person name="Zhang R.-G."/>
        </authorList>
    </citation>
    <scope>NUCLEOTIDE SEQUENCE</scope>
    <source>
        <strain evidence="2">WSP0</strain>
        <tissue evidence="2">Leaf</tissue>
    </source>
</reference>